<dbReference type="GO" id="GO:0032259">
    <property type="term" value="P:methylation"/>
    <property type="evidence" value="ECO:0007669"/>
    <property type="project" value="UniProtKB-KW"/>
</dbReference>
<keyword evidence="4" id="KW-0949">S-adenosyl-L-methionine</keyword>
<keyword evidence="7" id="KW-1185">Reference proteome</keyword>
<evidence type="ECO:0000256" key="5">
    <source>
        <dbReference type="ARBA" id="ARBA00023098"/>
    </source>
</evidence>
<dbReference type="GeneID" id="72070972"/>
<dbReference type="EC" id="2.1.1.79" evidence="6"/>
<dbReference type="Proteomes" id="UP000829364">
    <property type="component" value="Chromosome 9"/>
</dbReference>
<dbReference type="Pfam" id="PF02353">
    <property type="entry name" value="CMAS"/>
    <property type="match status" value="1"/>
</dbReference>
<dbReference type="PIRSF" id="PIRSF003085">
    <property type="entry name" value="CMAS"/>
    <property type="match status" value="1"/>
</dbReference>
<evidence type="ECO:0000256" key="3">
    <source>
        <dbReference type="ARBA" id="ARBA00022679"/>
    </source>
</evidence>
<dbReference type="GO" id="GO:0008825">
    <property type="term" value="F:cyclopropane-fatty-acyl-phospholipid synthase activity"/>
    <property type="evidence" value="ECO:0007669"/>
    <property type="project" value="UniProtKB-EC"/>
</dbReference>
<name>A0A9Q8VF19_9HYPO</name>
<dbReference type="Gene3D" id="3.40.50.150">
    <property type="entry name" value="Vaccinia Virus protein VP39"/>
    <property type="match status" value="1"/>
</dbReference>
<dbReference type="KEGG" id="ptkz:JDV02_009027"/>
<evidence type="ECO:0000256" key="4">
    <source>
        <dbReference type="ARBA" id="ARBA00022691"/>
    </source>
</evidence>
<dbReference type="PANTHER" id="PTHR43667:SF2">
    <property type="entry name" value="FATTY ACID C-METHYL TRANSFERASE"/>
    <property type="match status" value="1"/>
</dbReference>
<dbReference type="InterPro" id="IPR029063">
    <property type="entry name" value="SAM-dependent_MTases_sf"/>
</dbReference>
<evidence type="ECO:0000256" key="2">
    <source>
        <dbReference type="ARBA" id="ARBA00022603"/>
    </source>
</evidence>
<organism evidence="6 7">
    <name type="scientific">Purpureocillium takamizusanense</name>
    <dbReference type="NCBI Taxonomy" id="2060973"/>
    <lineage>
        <taxon>Eukaryota</taxon>
        <taxon>Fungi</taxon>
        <taxon>Dikarya</taxon>
        <taxon>Ascomycota</taxon>
        <taxon>Pezizomycotina</taxon>
        <taxon>Sordariomycetes</taxon>
        <taxon>Hypocreomycetidae</taxon>
        <taxon>Hypocreales</taxon>
        <taxon>Ophiocordycipitaceae</taxon>
        <taxon>Purpureocillium</taxon>
    </lineage>
</organism>
<protein>
    <submittedName>
        <fullName evidence="6">Cyclopropane-fatty-acyl-phospholipid synthase</fullName>
        <ecNumber evidence="6">2.1.1.79</ecNumber>
    </submittedName>
</protein>
<proteinExistence type="inferred from homology"/>
<evidence type="ECO:0000313" key="6">
    <source>
        <dbReference type="EMBL" id="UNI23193.1"/>
    </source>
</evidence>
<gene>
    <name evidence="6" type="ORF">JDV02_009027</name>
</gene>
<dbReference type="EMBL" id="CP086362">
    <property type="protein sequence ID" value="UNI23193.1"/>
    <property type="molecule type" value="Genomic_DNA"/>
</dbReference>
<dbReference type="GO" id="GO:0008610">
    <property type="term" value="P:lipid biosynthetic process"/>
    <property type="evidence" value="ECO:0007669"/>
    <property type="project" value="InterPro"/>
</dbReference>
<dbReference type="InterPro" id="IPR050723">
    <property type="entry name" value="CFA/CMAS"/>
</dbReference>
<dbReference type="InterPro" id="IPR003333">
    <property type="entry name" value="CMAS"/>
</dbReference>
<dbReference type="SUPFAM" id="SSF53335">
    <property type="entry name" value="S-adenosyl-L-methionine-dependent methyltransferases"/>
    <property type="match status" value="1"/>
</dbReference>
<evidence type="ECO:0000313" key="7">
    <source>
        <dbReference type="Proteomes" id="UP000829364"/>
    </source>
</evidence>
<dbReference type="PANTHER" id="PTHR43667">
    <property type="entry name" value="CYCLOPROPANE-FATTY-ACYL-PHOSPHOLIPID SYNTHASE"/>
    <property type="match status" value="1"/>
</dbReference>
<comment type="similarity">
    <text evidence="1">Belongs to the CFA/CMAS family.</text>
</comment>
<dbReference type="OrthoDB" id="8300214at2759"/>
<dbReference type="RefSeq" id="XP_047846674.1">
    <property type="nucleotide sequence ID" value="XM_047990665.1"/>
</dbReference>
<dbReference type="AlphaFoldDB" id="A0A9Q8VF19"/>
<dbReference type="CDD" id="cd02440">
    <property type="entry name" value="AdoMet_MTases"/>
    <property type="match status" value="1"/>
</dbReference>
<evidence type="ECO:0000256" key="1">
    <source>
        <dbReference type="ARBA" id="ARBA00010815"/>
    </source>
</evidence>
<keyword evidence="2 6" id="KW-0489">Methyltransferase</keyword>
<sequence length="493" mass="54789">MQCPALFVGLFRPTLIRVAKRMLSAALQGIEHGQLKITYPAPGSEQSPGRDDVTFGSGTPLATVHVKDDWFWVRVLASGSVGFAEAYVNGEIDIPDLLAIFKLALLNRRLLTRLDKRSPFLTKLYSLLATTNGIEEARRNAAAHYDLSNDMFAAFLSPDMTYSCPLWLPPHDPDYANDDLEKAQRRKLSYHIKAARIKASDHVLEIGTGWGSFAIQAVQETGCTVTTITLSKEQKALAKKRIDAAGLSSKIKVLLCDYREIPKLGIRFDKVVSIEMLEHTGIEHLREYFGVIKEVLPGEDAIATVQATMMSETVSIENVPVLDRAALTQGPLGTCSICRIAKEQIVSSPNTSAASLPPGIQVETYRPWLSRVQIFPGAYPPSLLQTLQAIDKGSGDHFIVDRVETFGGLGRAFQEWGEAFGREFDSRIRPALVAGRRQLCDVEVEEFRRKWQASCPLFYFAYCQAAFEAQTVRTVTIRLVRTGARILAQDYYE</sequence>
<keyword evidence="3 6" id="KW-0808">Transferase</keyword>
<accession>A0A9Q8VF19</accession>
<keyword evidence="5" id="KW-0443">Lipid metabolism</keyword>
<reference evidence="6" key="1">
    <citation type="submission" date="2021-11" db="EMBL/GenBank/DDBJ databases">
        <title>Purpureocillium_takamizusanense_genome.</title>
        <authorList>
            <person name="Nguyen N.-H."/>
        </authorList>
    </citation>
    <scope>NUCLEOTIDE SEQUENCE</scope>
    <source>
        <strain evidence="6">PT3</strain>
    </source>
</reference>